<feature type="compositionally biased region" description="Basic residues" evidence="1">
    <location>
        <begin position="166"/>
        <end position="175"/>
    </location>
</feature>
<dbReference type="Proteomes" id="UP001596956">
    <property type="component" value="Unassembled WGS sequence"/>
</dbReference>
<reference evidence="4" key="1">
    <citation type="journal article" date="2019" name="Int. J. Syst. Evol. Microbiol.">
        <title>The Global Catalogue of Microorganisms (GCM) 10K type strain sequencing project: providing services to taxonomists for standard genome sequencing and annotation.</title>
        <authorList>
            <consortium name="The Broad Institute Genomics Platform"/>
            <consortium name="The Broad Institute Genome Sequencing Center for Infectious Disease"/>
            <person name="Wu L."/>
            <person name="Ma J."/>
        </authorList>
    </citation>
    <scope>NUCLEOTIDE SEQUENCE [LARGE SCALE GENOMIC DNA]</scope>
    <source>
        <strain evidence="4">CCUG 63369</strain>
    </source>
</reference>
<organism evidence="3 4">
    <name type="scientific">Streptomonospora algeriensis</name>
    <dbReference type="NCBI Taxonomy" id="995084"/>
    <lineage>
        <taxon>Bacteria</taxon>
        <taxon>Bacillati</taxon>
        <taxon>Actinomycetota</taxon>
        <taxon>Actinomycetes</taxon>
        <taxon>Streptosporangiales</taxon>
        <taxon>Nocardiopsidaceae</taxon>
        <taxon>Streptomonospora</taxon>
    </lineage>
</organism>
<evidence type="ECO:0000259" key="2">
    <source>
        <dbReference type="PROSITE" id="PS51664"/>
    </source>
</evidence>
<evidence type="ECO:0000313" key="3">
    <source>
        <dbReference type="EMBL" id="MFD0804365.1"/>
    </source>
</evidence>
<keyword evidence="4" id="KW-1185">Reference proteome</keyword>
<sequence>PALPSDPTRGTGGAPLLDRAEMRRRLVDDRFGPVRGVLRESRMPFAMSMAVVPDAPAMGHGRARTFAETEPVAVLEAYERLGGFPFDIPVLHDVAYREIADTALDPFSLGRYTAEQLDHPACRVTPFDSDTPMDWVRGHDPAGGDPVLVPADVGFYQYEYRFRRARRDRRGRPRPRAAAPSPRHRAA</sequence>
<dbReference type="Pfam" id="PF02624">
    <property type="entry name" value="YcaO"/>
    <property type="match status" value="1"/>
</dbReference>
<accession>A0ABW3BMS7</accession>
<feature type="non-terminal residue" evidence="3">
    <location>
        <position position="1"/>
    </location>
</feature>
<proteinExistence type="predicted"/>
<dbReference type="PROSITE" id="PS51664">
    <property type="entry name" value="YCAO"/>
    <property type="match status" value="1"/>
</dbReference>
<comment type="caution">
    <text evidence="3">The sequence shown here is derived from an EMBL/GenBank/DDBJ whole genome shotgun (WGS) entry which is preliminary data.</text>
</comment>
<name>A0ABW3BMS7_9ACTN</name>
<gene>
    <name evidence="3" type="ORF">ACFQZU_24025</name>
</gene>
<feature type="region of interest" description="Disordered" evidence="1">
    <location>
        <begin position="166"/>
        <end position="187"/>
    </location>
</feature>
<protein>
    <submittedName>
        <fullName evidence="3">YcaO-like family protein</fullName>
    </submittedName>
</protein>
<feature type="non-terminal residue" evidence="3">
    <location>
        <position position="187"/>
    </location>
</feature>
<evidence type="ECO:0000256" key="1">
    <source>
        <dbReference type="SAM" id="MobiDB-lite"/>
    </source>
</evidence>
<evidence type="ECO:0000313" key="4">
    <source>
        <dbReference type="Proteomes" id="UP001596956"/>
    </source>
</evidence>
<dbReference type="InterPro" id="IPR003776">
    <property type="entry name" value="YcaO-like_dom"/>
</dbReference>
<dbReference type="Gene3D" id="3.30.40.250">
    <property type="match status" value="1"/>
</dbReference>
<dbReference type="EMBL" id="JBHTHR010001594">
    <property type="protein sequence ID" value="MFD0804365.1"/>
    <property type="molecule type" value="Genomic_DNA"/>
</dbReference>
<feature type="domain" description="YcaO" evidence="2">
    <location>
        <begin position="61"/>
        <end position="187"/>
    </location>
</feature>